<sequence length="106" mass="12404">MSDKCKENKKSTLQMLQYPMILRVRELPINLKLLAYPKTTIDFTHCHGLRSEISGVRFPLKVMLDSVFKALLKPARCRRLRNLGQKIIPLFIGCNFRLLCFIRRAK</sequence>
<keyword evidence="2" id="KW-1185">Reference proteome</keyword>
<proteinExistence type="predicted"/>
<dbReference type="AlphaFoldDB" id="A0AAV4U474"/>
<evidence type="ECO:0000313" key="1">
    <source>
        <dbReference type="EMBL" id="GIY52535.1"/>
    </source>
</evidence>
<gene>
    <name evidence="1" type="ORF">CEXT_719121</name>
</gene>
<protein>
    <submittedName>
        <fullName evidence="1">Uncharacterized protein</fullName>
    </submittedName>
</protein>
<comment type="caution">
    <text evidence="1">The sequence shown here is derived from an EMBL/GenBank/DDBJ whole genome shotgun (WGS) entry which is preliminary data.</text>
</comment>
<evidence type="ECO:0000313" key="2">
    <source>
        <dbReference type="Proteomes" id="UP001054945"/>
    </source>
</evidence>
<organism evidence="1 2">
    <name type="scientific">Caerostris extrusa</name>
    <name type="common">Bark spider</name>
    <name type="synonym">Caerostris bankana</name>
    <dbReference type="NCBI Taxonomy" id="172846"/>
    <lineage>
        <taxon>Eukaryota</taxon>
        <taxon>Metazoa</taxon>
        <taxon>Ecdysozoa</taxon>
        <taxon>Arthropoda</taxon>
        <taxon>Chelicerata</taxon>
        <taxon>Arachnida</taxon>
        <taxon>Araneae</taxon>
        <taxon>Araneomorphae</taxon>
        <taxon>Entelegynae</taxon>
        <taxon>Araneoidea</taxon>
        <taxon>Araneidae</taxon>
        <taxon>Caerostris</taxon>
    </lineage>
</organism>
<accession>A0AAV4U474</accession>
<reference evidence="1 2" key="1">
    <citation type="submission" date="2021-06" db="EMBL/GenBank/DDBJ databases">
        <title>Caerostris extrusa draft genome.</title>
        <authorList>
            <person name="Kono N."/>
            <person name="Arakawa K."/>
        </authorList>
    </citation>
    <scope>NUCLEOTIDE SEQUENCE [LARGE SCALE GENOMIC DNA]</scope>
</reference>
<dbReference type="EMBL" id="BPLR01012253">
    <property type="protein sequence ID" value="GIY52535.1"/>
    <property type="molecule type" value="Genomic_DNA"/>
</dbReference>
<dbReference type="Proteomes" id="UP001054945">
    <property type="component" value="Unassembled WGS sequence"/>
</dbReference>
<name>A0AAV4U474_CAEEX</name>